<reference evidence="2 3" key="1">
    <citation type="submission" date="2012-06" db="EMBL/GenBank/DDBJ databases">
        <title>Complete sequence of chromosome of Mycobacterium chubuense NBB4.</title>
        <authorList>
            <consortium name="US DOE Joint Genome Institute"/>
            <person name="Lucas S."/>
            <person name="Han J."/>
            <person name="Lapidus A."/>
            <person name="Cheng J.-F."/>
            <person name="Goodwin L."/>
            <person name="Pitluck S."/>
            <person name="Peters L."/>
            <person name="Mikhailova N."/>
            <person name="Teshima H."/>
            <person name="Detter J.C."/>
            <person name="Han C."/>
            <person name="Tapia R."/>
            <person name="Land M."/>
            <person name="Hauser L."/>
            <person name="Kyrpides N."/>
            <person name="Ivanova N."/>
            <person name="Pagani I."/>
            <person name="Mattes T."/>
            <person name="Holmes A."/>
            <person name="Rutledge P."/>
            <person name="Paulsen I."/>
            <person name="Coleman N."/>
            <person name="Woyke T."/>
        </authorList>
    </citation>
    <scope>NUCLEOTIDE SEQUENCE [LARGE SCALE GENOMIC DNA]</scope>
    <source>
        <strain evidence="2 3">NBB4</strain>
    </source>
</reference>
<organism evidence="2 3">
    <name type="scientific">Mycolicibacterium chubuense (strain NBB4)</name>
    <name type="common">Mycobacterium chubuense</name>
    <dbReference type="NCBI Taxonomy" id="710421"/>
    <lineage>
        <taxon>Bacteria</taxon>
        <taxon>Bacillati</taxon>
        <taxon>Actinomycetota</taxon>
        <taxon>Actinomycetes</taxon>
        <taxon>Mycobacteriales</taxon>
        <taxon>Mycobacteriaceae</taxon>
        <taxon>Mycolicibacterium</taxon>
    </lineage>
</organism>
<dbReference type="eggNOG" id="COG3291">
    <property type="taxonomic scope" value="Bacteria"/>
</dbReference>
<dbReference type="AlphaFoldDB" id="I4BFL4"/>
<dbReference type="eggNOG" id="COG2304">
    <property type="taxonomic scope" value="Bacteria"/>
</dbReference>
<keyword evidence="3" id="KW-1185">Reference proteome</keyword>
<feature type="region of interest" description="Disordered" evidence="1">
    <location>
        <begin position="50"/>
        <end position="159"/>
    </location>
</feature>
<dbReference type="PATRIC" id="fig|710421.3.peg.1272"/>
<proteinExistence type="predicted"/>
<dbReference type="Gene3D" id="3.40.390.10">
    <property type="entry name" value="Collagenase (Catalytic Domain)"/>
    <property type="match status" value="1"/>
</dbReference>
<dbReference type="EMBL" id="CP003053">
    <property type="protein sequence ID" value="AFM16071.1"/>
    <property type="molecule type" value="Genomic_DNA"/>
</dbReference>
<feature type="compositionally biased region" description="Low complexity" evidence="1">
    <location>
        <begin position="50"/>
        <end position="59"/>
    </location>
</feature>
<dbReference type="RefSeq" id="WP_014814554.1">
    <property type="nucleotide sequence ID" value="NC_018027.1"/>
</dbReference>
<evidence type="ECO:0000256" key="1">
    <source>
        <dbReference type="SAM" id="MobiDB-lite"/>
    </source>
</evidence>
<evidence type="ECO:0000313" key="2">
    <source>
        <dbReference type="EMBL" id="AFM16071.1"/>
    </source>
</evidence>
<dbReference type="Pfam" id="PF17963">
    <property type="entry name" value="Big_9"/>
    <property type="match status" value="1"/>
</dbReference>
<gene>
    <name evidence="2" type="ordered locus">Mycch_1263</name>
</gene>
<dbReference type="Gene3D" id="2.60.40.3440">
    <property type="match status" value="1"/>
</dbReference>
<feature type="compositionally biased region" description="Low complexity" evidence="1">
    <location>
        <begin position="140"/>
        <end position="151"/>
    </location>
</feature>
<dbReference type="STRING" id="710421.Mycch_1263"/>
<dbReference type="InterPro" id="IPR024079">
    <property type="entry name" value="MetalloPept_cat_dom_sf"/>
</dbReference>
<name>I4BFL4_MYCCN</name>
<dbReference type="OrthoDB" id="1253390at2"/>
<dbReference type="Proteomes" id="UP000006057">
    <property type="component" value="Chromosome"/>
</dbReference>
<dbReference type="KEGG" id="mcb:Mycch_1263"/>
<feature type="compositionally biased region" description="Basic and acidic residues" evidence="1">
    <location>
        <begin position="60"/>
        <end position="81"/>
    </location>
</feature>
<evidence type="ECO:0000313" key="3">
    <source>
        <dbReference type="Proteomes" id="UP000006057"/>
    </source>
</evidence>
<protein>
    <submittedName>
        <fullName evidence="2">Uncharacterized protein</fullName>
    </submittedName>
</protein>
<sequence precursor="true">MAVRSHRRAQQFGVRQWLALGAASAGVSAALLGFALTGPQVGVAAADSSSAASSASSHASTDRSARADARKAARAERHRSTGDSAGRTPKAQEAPKDDTPKAGAKADTSKDDEDQPSARRRSAATPVEAAVPVKTVSTLAAPDSPAPADASPPKPSHEERVAQVIAAMSASAQAWIDGRPVSDARKQHLEKVWNEVRRTLLNQAPTVTPVQVGGVIDGPVTGTLNGQDPDGDRIVYRVAKRPENGTVHLNKDGTYTYTPGAGFNGVDTFTVKAADPGLHVNVIDWFQPAATRAVALVNHDAIKFDFQYTTGAEYWTPDRRAALQDAANALAAYFRVTAPVVLSYDIEGVDNSSVTWLAGASSDLISEDPGYWATVIQNKMQGGGDSNGTKADGSIEWNFSYAWALGDTVDTGQYDFKSTAMHELMHSFGFSSETVAPGKNTQQVWSTFDSFLRAADGSTVIGDDLRWPTSANPYLVGGDGGLFFGGANAVAAYGGKLVPLFTPNPWKDGSSGSHLDENTFTGDDYQMMNPNSRGIGLVDPRTLGPIELGILMDIGYTVVPVPSNQPSFALVGGVV</sequence>
<dbReference type="GO" id="GO:0008237">
    <property type="term" value="F:metallopeptidase activity"/>
    <property type="evidence" value="ECO:0007669"/>
    <property type="project" value="InterPro"/>
</dbReference>
<dbReference type="HOGENOM" id="CLU_466782_0_0_11"/>
<dbReference type="SUPFAM" id="SSF55486">
    <property type="entry name" value="Metalloproteases ('zincins'), catalytic domain"/>
    <property type="match status" value="1"/>
</dbReference>
<accession>I4BFL4</accession>